<dbReference type="EMBL" id="CDMY01000295">
    <property type="protein sequence ID" value="CEM00583.1"/>
    <property type="molecule type" value="Genomic_DNA"/>
</dbReference>
<gene>
    <name evidence="2" type="ORF">Vbra_12852</name>
</gene>
<dbReference type="InParanoid" id="A0A0G4EQS7"/>
<keyword evidence="3" id="KW-1185">Reference proteome</keyword>
<dbReference type="Proteomes" id="UP000041254">
    <property type="component" value="Unassembled WGS sequence"/>
</dbReference>
<evidence type="ECO:0008006" key="4">
    <source>
        <dbReference type="Google" id="ProtNLM"/>
    </source>
</evidence>
<evidence type="ECO:0000256" key="1">
    <source>
        <dbReference type="SAM" id="SignalP"/>
    </source>
</evidence>
<protein>
    <recommendedName>
        <fullName evidence="4">F-box domain-containing protein</fullName>
    </recommendedName>
</protein>
<proteinExistence type="predicted"/>
<name>A0A0G4EQS7_VITBC</name>
<feature type="chain" id="PRO_5005188031" description="F-box domain-containing protein" evidence="1">
    <location>
        <begin position="19"/>
        <end position="714"/>
    </location>
</feature>
<feature type="signal peptide" evidence="1">
    <location>
        <begin position="1"/>
        <end position="18"/>
    </location>
</feature>
<keyword evidence="1" id="KW-0732">Signal</keyword>
<dbReference type="AlphaFoldDB" id="A0A0G4EQS7"/>
<evidence type="ECO:0000313" key="2">
    <source>
        <dbReference type="EMBL" id="CEM00583.1"/>
    </source>
</evidence>
<accession>A0A0G4EQS7</accession>
<dbReference type="PhylomeDB" id="A0A0G4EQS7"/>
<reference evidence="2 3" key="1">
    <citation type="submission" date="2014-11" db="EMBL/GenBank/DDBJ databases">
        <authorList>
            <person name="Zhu J."/>
            <person name="Qi W."/>
            <person name="Song R."/>
        </authorList>
    </citation>
    <scope>NUCLEOTIDE SEQUENCE [LARGE SCALE GENOMIC DNA]</scope>
</reference>
<dbReference type="VEuPathDB" id="CryptoDB:Vbra_12852"/>
<evidence type="ECO:0000313" key="3">
    <source>
        <dbReference type="Proteomes" id="UP000041254"/>
    </source>
</evidence>
<organism evidence="2 3">
    <name type="scientific">Vitrella brassicaformis (strain CCMP3155)</name>
    <dbReference type="NCBI Taxonomy" id="1169540"/>
    <lineage>
        <taxon>Eukaryota</taxon>
        <taxon>Sar</taxon>
        <taxon>Alveolata</taxon>
        <taxon>Colpodellida</taxon>
        <taxon>Vitrellaceae</taxon>
        <taxon>Vitrella</taxon>
    </lineage>
</organism>
<sequence>MLFMEVLGLLSFVECVRLAELCRTVHAALCDFIEVVRSSTCSALPALSDQRTVQHIVILLPPTSLATSEYLSEEGRLGDALRERLTRTVKTVTITQPMEVKPPAPWSRHLLALPRPLESTSFEHVKSIRTNTADGFVFLHRQCFEFPALESHSGSLMPHDALLDIDKEFDRDEAIGGPEDACDRCEDYFDLSLLDAVVSGMVTRCPTLTHVDVWPIHARMDRTIEAIGGLLQVEHLGHLLLFDTLDGPRNRSVLKALRSISGLAPLPAGKKRILRLWCSLSTTPSQPAVFLPLRDDDGDSLTPDTLQLVLDVEERGWCVAFDGGRSELCCAHVLHHHLPFFDDFAHFDDFEPPRPTAELQQRIVSCVQRHAAASQVVQVKYLSDGTPISDAFRPLRFDSARVLVAGHGALTMRAADDKRFRAIPNWLGEDGALAGVCQLRLDRVGVTGGPSPSYHCRPLVGRATAFARRPNNLSRLLQRLTLGRAPQTSFSSVKMQYVTGEMVAECLSYLPANTRIDHLEIKGCMETDELSKSDSGCPNPAAERVLTFAPAHLTRHYPPVKTISIDLRHQPFDDDDEEWFGVDDLEEVSPAVLSRVYRLLHECRPVEGTVKGVLMKAAWFDQPWDEEWLKTQIVLMYRHPNHGRFYHCEATQLEVLHQPKISVFHYDYPLWGEEAREDLRQHPSDHMVKFDLVVRRSSGRSSELTQPPITDFML</sequence>